<comment type="caution">
    <text evidence="1">The sequence shown here is derived from an EMBL/GenBank/DDBJ whole genome shotgun (WGS) entry which is preliminary data.</text>
</comment>
<name>A0A9D4MXC3_DREPO</name>
<evidence type="ECO:0000313" key="2">
    <source>
        <dbReference type="Proteomes" id="UP000828390"/>
    </source>
</evidence>
<sequence>MLSAIECDGAGEGALSIVVFVLDVETEGCSSGGTGCRGAIVRKGSCTRTAFASTMVRVLVSMEKRPLRTPEHGKNAVNFIYSEYMYLIVHYSLQTRIYKRPFKSTS</sequence>
<dbReference type="EMBL" id="JAIWYP010000001">
    <property type="protein sequence ID" value="KAH3883464.1"/>
    <property type="molecule type" value="Genomic_DNA"/>
</dbReference>
<reference evidence="1" key="2">
    <citation type="submission" date="2020-11" db="EMBL/GenBank/DDBJ databases">
        <authorList>
            <person name="McCartney M.A."/>
            <person name="Auch B."/>
            <person name="Kono T."/>
            <person name="Mallez S."/>
            <person name="Becker A."/>
            <person name="Gohl D.M."/>
            <person name="Silverstein K.A.T."/>
            <person name="Koren S."/>
            <person name="Bechman K.B."/>
            <person name="Herman A."/>
            <person name="Abrahante J.E."/>
            <person name="Garbe J."/>
        </authorList>
    </citation>
    <scope>NUCLEOTIDE SEQUENCE</scope>
    <source>
        <strain evidence="1">Duluth1</strain>
        <tissue evidence="1">Whole animal</tissue>
    </source>
</reference>
<evidence type="ECO:0000313" key="1">
    <source>
        <dbReference type="EMBL" id="KAH3883464.1"/>
    </source>
</evidence>
<organism evidence="1 2">
    <name type="scientific">Dreissena polymorpha</name>
    <name type="common">Zebra mussel</name>
    <name type="synonym">Mytilus polymorpha</name>
    <dbReference type="NCBI Taxonomy" id="45954"/>
    <lineage>
        <taxon>Eukaryota</taxon>
        <taxon>Metazoa</taxon>
        <taxon>Spiralia</taxon>
        <taxon>Lophotrochozoa</taxon>
        <taxon>Mollusca</taxon>
        <taxon>Bivalvia</taxon>
        <taxon>Autobranchia</taxon>
        <taxon>Heteroconchia</taxon>
        <taxon>Euheterodonta</taxon>
        <taxon>Imparidentia</taxon>
        <taxon>Neoheterodontei</taxon>
        <taxon>Myida</taxon>
        <taxon>Dreissenoidea</taxon>
        <taxon>Dreissenidae</taxon>
        <taxon>Dreissena</taxon>
    </lineage>
</organism>
<gene>
    <name evidence="1" type="ORF">DPMN_007421</name>
</gene>
<dbReference type="AlphaFoldDB" id="A0A9D4MXC3"/>
<proteinExistence type="predicted"/>
<reference evidence="1" key="1">
    <citation type="journal article" date="2019" name="bioRxiv">
        <title>The Genome of the Zebra Mussel, Dreissena polymorpha: A Resource for Invasive Species Research.</title>
        <authorList>
            <person name="McCartney M.A."/>
            <person name="Auch B."/>
            <person name="Kono T."/>
            <person name="Mallez S."/>
            <person name="Zhang Y."/>
            <person name="Obille A."/>
            <person name="Becker A."/>
            <person name="Abrahante J.E."/>
            <person name="Garbe J."/>
            <person name="Badalamenti J.P."/>
            <person name="Herman A."/>
            <person name="Mangelson H."/>
            <person name="Liachko I."/>
            <person name="Sullivan S."/>
            <person name="Sone E.D."/>
            <person name="Koren S."/>
            <person name="Silverstein K.A.T."/>
            <person name="Beckman K.B."/>
            <person name="Gohl D.M."/>
        </authorList>
    </citation>
    <scope>NUCLEOTIDE SEQUENCE</scope>
    <source>
        <strain evidence="1">Duluth1</strain>
        <tissue evidence="1">Whole animal</tissue>
    </source>
</reference>
<dbReference type="Proteomes" id="UP000828390">
    <property type="component" value="Unassembled WGS sequence"/>
</dbReference>
<keyword evidence="2" id="KW-1185">Reference proteome</keyword>
<accession>A0A9D4MXC3</accession>
<protein>
    <submittedName>
        <fullName evidence="1">Uncharacterized protein</fullName>
    </submittedName>
</protein>